<dbReference type="SUPFAM" id="SSF55729">
    <property type="entry name" value="Acyl-CoA N-acyltransferases (Nat)"/>
    <property type="match status" value="1"/>
</dbReference>
<dbReference type="AlphaFoldDB" id="K0RBK7"/>
<dbReference type="PROSITE" id="PS51186">
    <property type="entry name" value="GNAT"/>
    <property type="match status" value="1"/>
</dbReference>
<evidence type="ECO:0000256" key="1">
    <source>
        <dbReference type="ARBA" id="ARBA00012386"/>
    </source>
</evidence>
<keyword evidence="6" id="KW-0732">Signal</keyword>
<dbReference type="GO" id="GO:0016432">
    <property type="term" value="F:tRNA-uridine aminocarboxypropyltransferase activity"/>
    <property type="evidence" value="ECO:0007669"/>
    <property type="project" value="UniProtKB-EC"/>
</dbReference>
<evidence type="ECO:0000256" key="6">
    <source>
        <dbReference type="SAM" id="SignalP"/>
    </source>
</evidence>
<comment type="caution">
    <text evidence="8">The sequence shown here is derived from an EMBL/GenBank/DDBJ whole genome shotgun (WGS) entry which is preliminary data.</text>
</comment>
<evidence type="ECO:0000259" key="7">
    <source>
        <dbReference type="PROSITE" id="PS51186"/>
    </source>
</evidence>
<dbReference type="SMART" id="SM01144">
    <property type="entry name" value="DTW"/>
    <property type="match status" value="1"/>
</dbReference>
<dbReference type="eggNOG" id="ENOG502SFMW">
    <property type="taxonomic scope" value="Eukaryota"/>
</dbReference>
<name>K0RBK7_THAOC</name>
<dbReference type="InterPro" id="IPR016181">
    <property type="entry name" value="Acyl_CoA_acyltransferase"/>
</dbReference>
<dbReference type="OrthoDB" id="408541at2759"/>
<dbReference type="EMBL" id="AGNL01050465">
    <property type="protein sequence ID" value="EJK43902.1"/>
    <property type="molecule type" value="Genomic_DNA"/>
</dbReference>
<dbReference type="GO" id="GO:0016747">
    <property type="term" value="F:acyltransferase activity, transferring groups other than amino-acyl groups"/>
    <property type="evidence" value="ECO:0007669"/>
    <property type="project" value="InterPro"/>
</dbReference>
<dbReference type="EC" id="2.5.1.25" evidence="1"/>
<reference evidence="8 9" key="1">
    <citation type="journal article" date="2012" name="Genome Biol.">
        <title>Genome and low-iron response of an oceanic diatom adapted to chronic iron limitation.</title>
        <authorList>
            <person name="Lommer M."/>
            <person name="Specht M."/>
            <person name="Roy A.S."/>
            <person name="Kraemer L."/>
            <person name="Andreson R."/>
            <person name="Gutowska M.A."/>
            <person name="Wolf J."/>
            <person name="Bergner S.V."/>
            <person name="Schilhabel M.B."/>
            <person name="Klostermeier U.C."/>
            <person name="Beiko R.G."/>
            <person name="Rosenstiel P."/>
            <person name="Hippler M."/>
            <person name="Laroche J."/>
        </authorList>
    </citation>
    <scope>NUCLEOTIDE SEQUENCE [LARGE SCALE GENOMIC DNA]</scope>
    <source>
        <strain evidence="8 9">CCMP1005</strain>
    </source>
</reference>
<proteinExistence type="predicted"/>
<dbReference type="InterPro" id="IPR000182">
    <property type="entry name" value="GNAT_dom"/>
</dbReference>
<feature type="domain" description="N-acetyltransferase" evidence="7">
    <location>
        <begin position="37"/>
        <end position="191"/>
    </location>
</feature>
<evidence type="ECO:0000313" key="8">
    <source>
        <dbReference type="EMBL" id="EJK43902.1"/>
    </source>
</evidence>
<keyword evidence="9" id="KW-1185">Reference proteome</keyword>
<evidence type="ECO:0000256" key="5">
    <source>
        <dbReference type="ARBA" id="ARBA00048718"/>
    </source>
</evidence>
<feature type="signal peptide" evidence="6">
    <location>
        <begin position="1"/>
        <end position="17"/>
    </location>
</feature>
<gene>
    <name evidence="8" type="ORF">THAOC_37607</name>
</gene>
<evidence type="ECO:0000256" key="4">
    <source>
        <dbReference type="ARBA" id="ARBA00022694"/>
    </source>
</evidence>
<comment type="catalytic activity">
    <reaction evidence="5">
        <text>a uridine in tRNA + S-adenosyl-L-methionine = a 3-[(3S)-3-amino-3-carboxypropyl]uridine in tRNA + S-methyl-5'-thioadenosine + H(+)</text>
        <dbReference type="Rhea" id="RHEA:62432"/>
        <dbReference type="Rhea" id="RHEA-COMP:13339"/>
        <dbReference type="Rhea" id="RHEA-COMP:16092"/>
        <dbReference type="ChEBI" id="CHEBI:15378"/>
        <dbReference type="ChEBI" id="CHEBI:17509"/>
        <dbReference type="ChEBI" id="CHEBI:59789"/>
        <dbReference type="ChEBI" id="CHEBI:65315"/>
        <dbReference type="ChEBI" id="CHEBI:82930"/>
        <dbReference type="EC" id="2.5.1.25"/>
    </reaction>
</comment>
<evidence type="ECO:0000256" key="2">
    <source>
        <dbReference type="ARBA" id="ARBA00022679"/>
    </source>
</evidence>
<sequence>MRLKLFGFLAQILSSMARRSGSLSSMCAASRCAAAALHFARLHFPYDDGLKELYRKNFHSRPTKKWVPAFPNRARSGDNDDAMYVVKSSQTNELLAALRLSRSKHDAGYSFLRSLCVHRDHRRRNLASLLLQEALEDFGAQHTYCFATPELNRLYELNGFTEANTEESSAIMPKWLLREYGHQVDRSKPDPMSLFVRIAKSRHLPRIVLLQHIKEAQSRTGTASGWLLDDRAYKKNNPDDERSLNLVFSRWIWTGRDDANKTKERIERLQNDNRDVYLLWKGAGVVKSKLGSPPQSTFIIIDGTWQEANAIYRKTPALWQLPRFDVDAPPSEYSMRSDFGWKDKFAGVDSNLLCTAEAGAAVMDICGDTGSAELIRERLGRLQSVIDL</sequence>
<dbReference type="Gene3D" id="3.40.630.30">
    <property type="match status" value="1"/>
</dbReference>
<keyword evidence="3" id="KW-0949">S-adenosyl-L-methionine</keyword>
<dbReference type="Pfam" id="PF00583">
    <property type="entry name" value="Acetyltransf_1"/>
    <property type="match status" value="1"/>
</dbReference>
<dbReference type="InterPro" id="IPR005636">
    <property type="entry name" value="DTW"/>
</dbReference>
<accession>K0RBK7</accession>
<dbReference type="Pfam" id="PF03942">
    <property type="entry name" value="DTW"/>
    <property type="match status" value="1"/>
</dbReference>
<dbReference type="OMA" id="RADNEHI"/>
<organism evidence="8 9">
    <name type="scientific">Thalassiosira oceanica</name>
    <name type="common">Marine diatom</name>
    <dbReference type="NCBI Taxonomy" id="159749"/>
    <lineage>
        <taxon>Eukaryota</taxon>
        <taxon>Sar</taxon>
        <taxon>Stramenopiles</taxon>
        <taxon>Ochrophyta</taxon>
        <taxon>Bacillariophyta</taxon>
        <taxon>Coscinodiscophyceae</taxon>
        <taxon>Thalassiosirophycidae</taxon>
        <taxon>Thalassiosirales</taxon>
        <taxon>Thalassiosiraceae</taxon>
        <taxon>Thalassiosira</taxon>
    </lineage>
</organism>
<dbReference type="Proteomes" id="UP000266841">
    <property type="component" value="Unassembled WGS sequence"/>
</dbReference>
<dbReference type="GO" id="GO:0008033">
    <property type="term" value="P:tRNA processing"/>
    <property type="evidence" value="ECO:0007669"/>
    <property type="project" value="UniProtKB-KW"/>
</dbReference>
<evidence type="ECO:0000256" key="3">
    <source>
        <dbReference type="ARBA" id="ARBA00022691"/>
    </source>
</evidence>
<keyword evidence="4" id="KW-0819">tRNA processing</keyword>
<evidence type="ECO:0000313" key="9">
    <source>
        <dbReference type="Proteomes" id="UP000266841"/>
    </source>
</evidence>
<feature type="chain" id="PRO_5003836188" description="tRNA-uridine aminocarboxypropyltransferase" evidence="6">
    <location>
        <begin position="18"/>
        <end position="388"/>
    </location>
</feature>
<protein>
    <recommendedName>
        <fullName evidence="1">tRNA-uridine aminocarboxypropyltransferase</fullName>
        <ecNumber evidence="1">2.5.1.25</ecNumber>
    </recommendedName>
</protein>
<dbReference type="CDD" id="cd04301">
    <property type="entry name" value="NAT_SF"/>
    <property type="match status" value="1"/>
</dbReference>
<keyword evidence="2" id="KW-0808">Transferase</keyword>